<gene>
    <name evidence="1" type="ORF">N3K66_003963</name>
</gene>
<organism evidence="1 2">
    <name type="scientific">Trichothecium roseum</name>
    <dbReference type="NCBI Taxonomy" id="47278"/>
    <lineage>
        <taxon>Eukaryota</taxon>
        <taxon>Fungi</taxon>
        <taxon>Dikarya</taxon>
        <taxon>Ascomycota</taxon>
        <taxon>Pezizomycotina</taxon>
        <taxon>Sordariomycetes</taxon>
        <taxon>Hypocreomycetidae</taxon>
        <taxon>Hypocreales</taxon>
        <taxon>Hypocreales incertae sedis</taxon>
        <taxon>Trichothecium</taxon>
    </lineage>
</organism>
<keyword evidence="2" id="KW-1185">Reference proteome</keyword>
<dbReference type="EMBL" id="CM047942">
    <property type="protein sequence ID" value="KAI9902146.1"/>
    <property type="molecule type" value="Genomic_DNA"/>
</dbReference>
<evidence type="ECO:0000313" key="1">
    <source>
        <dbReference type="EMBL" id="KAI9902146.1"/>
    </source>
</evidence>
<reference evidence="1" key="1">
    <citation type="submission" date="2022-10" db="EMBL/GenBank/DDBJ databases">
        <title>Complete Genome of Trichothecium roseum strain YXFP-22015, a Plant Pathogen Isolated from Citrus.</title>
        <authorList>
            <person name="Wang Y."/>
            <person name="Zhu L."/>
        </authorList>
    </citation>
    <scope>NUCLEOTIDE SEQUENCE</scope>
    <source>
        <strain evidence="1">YXFP-22015</strain>
    </source>
</reference>
<protein>
    <submittedName>
        <fullName evidence="1">Uncharacterized protein</fullName>
    </submittedName>
</protein>
<dbReference type="Proteomes" id="UP001163324">
    <property type="component" value="Chromosome 3"/>
</dbReference>
<name>A0ACC0V6Y0_9HYPO</name>
<sequence>MASPVVDLEAGLQAMLNLKPPGVSGSRIASLTSLCVTNIQSESVLIQKIYTHFKKAPGTHKLGVLYVVDSVTRKWLEQAKTQGQTINSSAPDGTEAAAVHRVTELMPVLMNDILQHMPNEQKEKIKKLLDIWDKGQTFPQSLLDTWKQKLTTPAADSTTPPGSPPRSGLPASLNQAAPASAAAAPTPPPAQNGSSILEALANMARQNTNPTLQSAAPASQNPMSAYNMPPTTNGLPQPSSSVSQQPQAPSYTQPTQAPFNMSNLPYALPQAAPPSHAAPPPTSQTPAGGGFDPSTQQQIMLIKALADHGVPFDKIPGLLQGFGGAAAGGAQPQQAAPPQQNSYGAAQPSWAPAPVNQDGYRSSGGYQDGRRSPPKYGRSRSRSPDRGWGNRGSPRVGREYGRDSPRDGRRTADYRNRSPAGRRGHSPDPHNGDPSTNKWVDHDPTLPSGSIRVLSRTLFVGGVTCPENELRQIFSRFGTVQSCIVNKDKRHAFVKMLTRDAALAAKKGTENMRDIDVPLRTRWGVGFGPRDCSDYATGISVIPIQRLTEADRKWMLTAPYGGSGGRPIETGLVIEEPDIEIGAGVSSKAISRRMQTDKGGSNGPKSTRGNPGQDDRYGKRRDHDNGHQGNGGDPGNSGTTDFPFGIGTLPNGMPNFPAGFAFPDPQQQQQQQQNSQPARWA</sequence>
<evidence type="ECO:0000313" key="2">
    <source>
        <dbReference type="Proteomes" id="UP001163324"/>
    </source>
</evidence>
<comment type="caution">
    <text evidence="1">The sequence shown here is derived from an EMBL/GenBank/DDBJ whole genome shotgun (WGS) entry which is preliminary data.</text>
</comment>
<proteinExistence type="predicted"/>
<accession>A0ACC0V6Y0</accession>